<comment type="caution">
    <text evidence="2">The sequence shown here is derived from an EMBL/GenBank/DDBJ whole genome shotgun (WGS) entry which is preliminary data.</text>
</comment>
<sequence length="169" mass="18993">MVGSNSGDFLTDPNTLVPSMGDFVRIVCSLCNKLRKPLASKENDGNTNRIDQRMIDLSQRSNSLKSFLEENSLLQTRSMYKLLEATDLPDFPVLSIDDMRTITMGVYQVKQSPSYTKEHKDEDGSYQMNQQYQTKGPEVNVETILDAANIPQTDLESSGSEDESVLEEE</sequence>
<gene>
    <name evidence="2" type="ORF">FSP39_005275</name>
</gene>
<protein>
    <submittedName>
        <fullName evidence="2">Uncharacterized protein</fullName>
    </submittedName>
</protein>
<evidence type="ECO:0000256" key="1">
    <source>
        <dbReference type="SAM" id="MobiDB-lite"/>
    </source>
</evidence>
<dbReference type="Proteomes" id="UP001186944">
    <property type="component" value="Unassembled WGS sequence"/>
</dbReference>
<dbReference type="AlphaFoldDB" id="A0AA88Y502"/>
<feature type="compositionally biased region" description="Acidic residues" evidence="1">
    <location>
        <begin position="159"/>
        <end position="169"/>
    </location>
</feature>
<feature type="region of interest" description="Disordered" evidence="1">
    <location>
        <begin position="113"/>
        <end position="169"/>
    </location>
</feature>
<evidence type="ECO:0000313" key="2">
    <source>
        <dbReference type="EMBL" id="KAK3089641.1"/>
    </source>
</evidence>
<keyword evidence="3" id="KW-1185">Reference proteome</keyword>
<proteinExistence type="predicted"/>
<name>A0AA88Y502_PINIB</name>
<reference evidence="2" key="1">
    <citation type="submission" date="2019-08" db="EMBL/GenBank/DDBJ databases">
        <title>The improved chromosome-level genome for the pearl oyster Pinctada fucata martensii using PacBio sequencing and Hi-C.</title>
        <authorList>
            <person name="Zheng Z."/>
        </authorList>
    </citation>
    <scope>NUCLEOTIDE SEQUENCE</scope>
    <source>
        <strain evidence="2">ZZ-2019</strain>
        <tissue evidence="2">Adductor muscle</tissue>
    </source>
</reference>
<accession>A0AA88Y502</accession>
<evidence type="ECO:0000313" key="3">
    <source>
        <dbReference type="Proteomes" id="UP001186944"/>
    </source>
</evidence>
<organism evidence="2 3">
    <name type="scientific">Pinctada imbricata</name>
    <name type="common">Atlantic pearl-oyster</name>
    <name type="synonym">Pinctada martensii</name>
    <dbReference type="NCBI Taxonomy" id="66713"/>
    <lineage>
        <taxon>Eukaryota</taxon>
        <taxon>Metazoa</taxon>
        <taxon>Spiralia</taxon>
        <taxon>Lophotrochozoa</taxon>
        <taxon>Mollusca</taxon>
        <taxon>Bivalvia</taxon>
        <taxon>Autobranchia</taxon>
        <taxon>Pteriomorphia</taxon>
        <taxon>Pterioida</taxon>
        <taxon>Pterioidea</taxon>
        <taxon>Pteriidae</taxon>
        <taxon>Pinctada</taxon>
    </lineage>
</organism>
<dbReference type="EMBL" id="VSWD01000010">
    <property type="protein sequence ID" value="KAK3089641.1"/>
    <property type="molecule type" value="Genomic_DNA"/>
</dbReference>